<dbReference type="EMBL" id="JABBWM010000070">
    <property type="protein sequence ID" value="KAG2096351.1"/>
    <property type="molecule type" value="Genomic_DNA"/>
</dbReference>
<comment type="caution">
    <text evidence="1">The sequence shown here is derived from an EMBL/GenBank/DDBJ whole genome shotgun (WGS) entry which is preliminary data.</text>
</comment>
<dbReference type="Proteomes" id="UP000823399">
    <property type="component" value="Unassembled WGS sequence"/>
</dbReference>
<accession>A0A9P7EX98</accession>
<evidence type="ECO:0000313" key="1">
    <source>
        <dbReference type="EMBL" id="KAG2096351.1"/>
    </source>
</evidence>
<keyword evidence="2" id="KW-1185">Reference proteome</keyword>
<dbReference type="OrthoDB" id="3994630at2759"/>
<dbReference type="Gene3D" id="3.30.160.60">
    <property type="entry name" value="Classic Zinc Finger"/>
    <property type="match status" value="1"/>
</dbReference>
<gene>
    <name evidence="1" type="ORF">F5147DRAFT_818498</name>
</gene>
<evidence type="ECO:0000313" key="2">
    <source>
        <dbReference type="Proteomes" id="UP000823399"/>
    </source>
</evidence>
<dbReference type="GeneID" id="64705875"/>
<evidence type="ECO:0008006" key="3">
    <source>
        <dbReference type="Google" id="ProtNLM"/>
    </source>
</evidence>
<dbReference type="AlphaFoldDB" id="A0A9P7EX98"/>
<protein>
    <recommendedName>
        <fullName evidence="3">C2H2-type domain-containing protein</fullName>
    </recommendedName>
</protein>
<sequence>MDNLRTHRRKRHERTIISSTLQNPLSSWPGQAPDQHSTRLVLESCLQRLDRLDSLERRVHEEIQQIRSVLTNLLGNYQSDVTMENSGGRGITVDSQAEISSLNPIAPFGPSHDRYFVPQIAPHGTSFGVTGSLSEGTSPPQALLPHGARTSADYGPIVQHPLTQPRYSMYPEARSSFCDPHVMASPLEDLSLRGALDSVYEPESVPIQVKDKIKCTWYGCSALVKKDNLRRHVKEVHEGKIKAVCAGCGKEFKRPYQMDEHIVRTRCRSVPLGPVALTLHCCLKIEQILPEDACTVCPRAKTRRYYLMVYTCSGDLCGADTVSDAALSRDAEMCTGRNRCCRGSGLQDQFPAFEDREKFLHIKLDPKARKNIQVQVHLKERGSVGNSRNNQHISRLGETPRVICGSTLCAVYEEGNAKDVSTEKKISTDNNSLTKLETDLVNTSWRTTEFIKVSNHHIMIDETMLGDAVAIPFAIWTWRVLRLYVW</sequence>
<dbReference type="RefSeq" id="XP_041288194.1">
    <property type="nucleotide sequence ID" value="XM_041443616.1"/>
</dbReference>
<proteinExistence type="predicted"/>
<name>A0A9P7EX98_9AGAM</name>
<reference evidence="1" key="1">
    <citation type="journal article" date="2020" name="New Phytol.">
        <title>Comparative genomics reveals dynamic genome evolution in host specialist ectomycorrhizal fungi.</title>
        <authorList>
            <person name="Lofgren L.A."/>
            <person name="Nguyen N.H."/>
            <person name="Vilgalys R."/>
            <person name="Ruytinx J."/>
            <person name="Liao H.L."/>
            <person name="Branco S."/>
            <person name="Kuo A."/>
            <person name="LaButti K."/>
            <person name="Lipzen A."/>
            <person name="Andreopoulos W."/>
            <person name="Pangilinan J."/>
            <person name="Riley R."/>
            <person name="Hundley H."/>
            <person name="Na H."/>
            <person name="Barry K."/>
            <person name="Grigoriev I.V."/>
            <person name="Stajich J.E."/>
            <person name="Kennedy P.G."/>
        </authorList>
    </citation>
    <scope>NUCLEOTIDE SEQUENCE</scope>
    <source>
        <strain evidence="1">FC423</strain>
    </source>
</reference>
<organism evidence="1 2">
    <name type="scientific">Suillus discolor</name>
    <dbReference type="NCBI Taxonomy" id="1912936"/>
    <lineage>
        <taxon>Eukaryota</taxon>
        <taxon>Fungi</taxon>
        <taxon>Dikarya</taxon>
        <taxon>Basidiomycota</taxon>
        <taxon>Agaricomycotina</taxon>
        <taxon>Agaricomycetes</taxon>
        <taxon>Agaricomycetidae</taxon>
        <taxon>Boletales</taxon>
        <taxon>Suillineae</taxon>
        <taxon>Suillaceae</taxon>
        <taxon>Suillus</taxon>
    </lineage>
</organism>